<name>A0AAE1RVL8_9SOLA</name>
<organism evidence="3 4">
    <name type="scientific">Anisodus tanguticus</name>
    <dbReference type="NCBI Taxonomy" id="243964"/>
    <lineage>
        <taxon>Eukaryota</taxon>
        <taxon>Viridiplantae</taxon>
        <taxon>Streptophyta</taxon>
        <taxon>Embryophyta</taxon>
        <taxon>Tracheophyta</taxon>
        <taxon>Spermatophyta</taxon>
        <taxon>Magnoliopsida</taxon>
        <taxon>eudicotyledons</taxon>
        <taxon>Gunneridae</taxon>
        <taxon>Pentapetalae</taxon>
        <taxon>asterids</taxon>
        <taxon>lamiids</taxon>
        <taxon>Solanales</taxon>
        <taxon>Solanaceae</taxon>
        <taxon>Solanoideae</taxon>
        <taxon>Hyoscyameae</taxon>
        <taxon>Anisodus</taxon>
    </lineage>
</organism>
<evidence type="ECO:0000256" key="1">
    <source>
        <dbReference type="SAM" id="SignalP"/>
    </source>
</evidence>
<dbReference type="InterPro" id="IPR006501">
    <property type="entry name" value="Pectinesterase_inhib_dom"/>
</dbReference>
<dbReference type="Gene3D" id="1.20.140.40">
    <property type="entry name" value="Invertase/pectin methylesterase inhibitor family protein"/>
    <property type="match status" value="1"/>
</dbReference>
<keyword evidence="1" id="KW-0732">Signal</keyword>
<dbReference type="Proteomes" id="UP001291623">
    <property type="component" value="Unassembled WGS sequence"/>
</dbReference>
<proteinExistence type="predicted"/>
<evidence type="ECO:0000313" key="3">
    <source>
        <dbReference type="EMBL" id="KAK4358257.1"/>
    </source>
</evidence>
<dbReference type="Pfam" id="PF04043">
    <property type="entry name" value="PMEI"/>
    <property type="match status" value="1"/>
</dbReference>
<sequence>MKTMTSQKLSCCLLLTMATFLVLTKSSEAQPVPVSQYCRNCTIPDLCNRVVNGATNWNEAMVKSIDACTQIAYRIQNVTNDILPQITGVEPQTKTSIQSTCKEAMDSVVSDLEEAKKALNKNDPGTMISNLAAFHTDCADALEQFGIKFLPLTEVVGRYMQFMCVALSVAKTQP</sequence>
<evidence type="ECO:0000259" key="2">
    <source>
        <dbReference type="Pfam" id="PF04043"/>
    </source>
</evidence>
<gene>
    <name evidence="3" type="ORF">RND71_023867</name>
</gene>
<dbReference type="AlphaFoldDB" id="A0AAE1RVL8"/>
<reference evidence="3" key="1">
    <citation type="submission" date="2023-12" db="EMBL/GenBank/DDBJ databases">
        <title>Genome assembly of Anisodus tanguticus.</title>
        <authorList>
            <person name="Wang Y.-J."/>
        </authorList>
    </citation>
    <scope>NUCLEOTIDE SEQUENCE</scope>
    <source>
        <strain evidence="3">KB-2021</strain>
        <tissue evidence="3">Leaf</tissue>
    </source>
</reference>
<protein>
    <recommendedName>
        <fullName evidence="2">Pectinesterase inhibitor domain-containing protein</fullName>
    </recommendedName>
</protein>
<keyword evidence="4" id="KW-1185">Reference proteome</keyword>
<feature type="signal peptide" evidence="1">
    <location>
        <begin position="1"/>
        <end position="29"/>
    </location>
</feature>
<comment type="caution">
    <text evidence="3">The sequence shown here is derived from an EMBL/GenBank/DDBJ whole genome shotgun (WGS) entry which is preliminary data.</text>
</comment>
<feature type="domain" description="Pectinesterase inhibitor" evidence="2">
    <location>
        <begin position="34"/>
        <end position="152"/>
    </location>
</feature>
<dbReference type="SUPFAM" id="SSF101148">
    <property type="entry name" value="Plant invertase/pectin methylesterase inhibitor"/>
    <property type="match status" value="1"/>
</dbReference>
<dbReference type="InterPro" id="IPR035513">
    <property type="entry name" value="Invertase/methylesterase_inhib"/>
</dbReference>
<evidence type="ECO:0000313" key="4">
    <source>
        <dbReference type="Proteomes" id="UP001291623"/>
    </source>
</evidence>
<dbReference type="EMBL" id="JAVYJV010000012">
    <property type="protein sequence ID" value="KAK4358257.1"/>
    <property type="molecule type" value="Genomic_DNA"/>
</dbReference>
<feature type="chain" id="PRO_5042242893" description="Pectinesterase inhibitor domain-containing protein" evidence="1">
    <location>
        <begin position="30"/>
        <end position="174"/>
    </location>
</feature>
<dbReference type="GO" id="GO:0004857">
    <property type="term" value="F:enzyme inhibitor activity"/>
    <property type="evidence" value="ECO:0007669"/>
    <property type="project" value="InterPro"/>
</dbReference>
<accession>A0AAE1RVL8</accession>